<keyword evidence="10 14" id="KW-0443">Lipid metabolism</keyword>
<evidence type="ECO:0000256" key="16">
    <source>
        <dbReference type="SAM" id="MobiDB-lite"/>
    </source>
</evidence>
<keyword evidence="8 14" id="KW-0808">Transferase</keyword>
<evidence type="ECO:0000313" key="18">
    <source>
        <dbReference type="EMBL" id="KAI5083401.1"/>
    </source>
</evidence>
<comment type="subcellular location">
    <subcellularLocation>
        <location evidence="1 14">Plastid</location>
        <location evidence="1 14">Chloroplast stroma</location>
    </subcellularLocation>
</comment>
<dbReference type="AlphaFoldDB" id="A0A9D4VBF1"/>
<evidence type="ECO:0000256" key="4">
    <source>
        <dbReference type="ARBA" id="ARBA00007937"/>
    </source>
</evidence>
<dbReference type="SUPFAM" id="SSF69593">
    <property type="entry name" value="Glycerol-3-phosphate (1)-acyltransferase"/>
    <property type="match status" value="1"/>
</dbReference>
<evidence type="ECO:0000256" key="3">
    <source>
        <dbReference type="ARBA" id="ARBA00005189"/>
    </source>
</evidence>
<evidence type="ECO:0000256" key="9">
    <source>
        <dbReference type="ARBA" id="ARBA00022946"/>
    </source>
</evidence>
<feature type="compositionally biased region" description="Acidic residues" evidence="16">
    <location>
        <begin position="402"/>
        <end position="419"/>
    </location>
</feature>
<dbReference type="Gene3D" id="3.40.1130.10">
    <property type="entry name" value="Glycerol-3-phosphate (1)-acyltransferase"/>
    <property type="match status" value="1"/>
</dbReference>
<gene>
    <name evidence="18" type="ORF">GOP47_0003144</name>
</gene>
<evidence type="ECO:0000256" key="10">
    <source>
        <dbReference type="ARBA" id="ARBA00023098"/>
    </source>
</evidence>
<dbReference type="EMBL" id="JABFUD020000002">
    <property type="protein sequence ID" value="KAI5083401.1"/>
    <property type="molecule type" value="Genomic_DNA"/>
</dbReference>
<dbReference type="GO" id="GO:0009570">
    <property type="term" value="C:chloroplast stroma"/>
    <property type="evidence" value="ECO:0007669"/>
    <property type="project" value="UniProtKB-SubCell"/>
</dbReference>
<feature type="short sequence motif" description="HXXXXD motif" evidence="15">
    <location>
        <begin position="136"/>
        <end position="141"/>
    </location>
</feature>
<organism evidence="18 19">
    <name type="scientific">Adiantum capillus-veneris</name>
    <name type="common">Maidenhair fern</name>
    <dbReference type="NCBI Taxonomy" id="13818"/>
    <lineage>
        <taxon>Eukaryota</taxon>
        <taxon>Viridiplantae</taxon>
        <taxon>Streptophyta</taxon>
        <taxon>Embryophyta</taxon>
        <taxon>Tracheophyta</taxon>
        <taxon>Polypodiopsida</taxon>
        <taxon>Polypodiidae</taxon>
        <taxon>Polypodiales</taxon>
        <taxon>Pteridineae</taxon>
        <taxon>Pteridaceae</taxon>
        <taxon>Vittarioideae</taxon>
        <taxon>Adiantum</taxon>
    </lineage>
</organism>
<dbReference type="Proteomes" id="UP000886520">
    <property type="component" value="Chromosome 3"/>
</dbReference>
<dbReference type="InterPro" id="IPR016222">
    <property type="entry name" value="G3P_O-acylTrfase_chlp"/>
</dbReference>
<evidence type="ECO:0000256" key="2">
    <source>
        <dbReference type="ARBA" id="ARBA00004765"/>
    </source>
</evidence>
<dbReference type="Pfam" id="PF01553">
    <property type="entry name" value="Acyltransferase"/>
    <property type="match status" value="1"/>
</dbReference>
<keyword evidence="7 14" id="KW-0934">Plastid</keyword>
<evidence type="ECO:0000256" key="14">
    <source>
        <dbReference type="PIRNR" id="PIRNR000431"/>
    </source>
</evidence>
<evidence type="ECO:0000256" key="6">
    <source>
        <dbReference type="ARBA" id="ARBA00022528"/>
    </source>
</evidence>
<dbReference type="PANTHER" id="PTHR35695">
    <property type="entry name" value="GLYCEROL-3-PHOSPHATE ACYLTRANSFERASE, CHLOROPLASTIC"/>
    <property type="match status" value="1"/>
</dbReference>
<keyword evidence="19" id="KW-1185">Reference proteome</keyword>
<keyword evidence="9" id="KW-0809">Transit peptide</keyword>
<accession>A0A9D4VBF1</accession>
<comment type="caution">
    <text evidence="18">The sequence shown here is derived from an EMBL/GenBank/DDBJ whole genome shotgun (WGS) entry which is preliminary data.</text>
</comment>
<keyword evidence="6 14" id="KW-0150">Chloroplast</keyword>
<dbReference type="InterPro" id="IPR038114">
    <property type="entry name" value="GPAT_N_sf"/>
</dbReference>
<evidence type="ECO:0000256" key="8">
    <source>
        <dbReference type="ARBA" id="ARBA00022679"/>
    </source>
</evidence>
<evidence type="ECO:0000259" key="17">
    <source>
        <dbReference type="SMART" id="SM00563"/>
    </source>
</evidence>
<comment type="catalytic activity">
    <reaction evidence="14">
        <text>sn-glycerol 3-phosphate + an acyl-CoA = a 1-acyl-sn-glycero-3-phosphate + CoA</text>
        <dbReference type="Rhea" id="RHEA:15325"/>
        <dbReference type="ChEBI" id="CHEBI:57287"/>
        <dbReference type="ChEBI" id="CHEBI:57597"/>
        <dbReference type="ChEBI" id="CHEBI:57970"/>
        <dbReference type="ChEBI" id="CHEBI:58342"/>
        <dbReference type="EC" id="2.3.1.15"/>
    </reaction>
</comment>
<dbReference type="PANTHER" id="PTHR35695:SF1">
    <property type="entry name" value="GLYCEROL-3-PHOSPHATE ACYLTRANSFERASE, CHLOROPLASTIC"/>
    <property type="match status" value="1"/>
</dbReference>
<comment type="function">
    <text evidence="14">Esterifies acyl-group from acyl-ACP to the sn-1 position of glycerol-3-phosphate. The enzyme from chilling-resistant plants discriminates against non-fluid palmitic acid and selects oleic acid whereas the enzyme from sensitive plants accepts both fatty acids.</text>
</comment>
<reference evidence="18" key="1">
    <citation type="submission" date="2021-01" db="EMBL/GenBank/DDBJ databases">
        <title>Adiantum capillus-veneris genome.</title>
        <authorList>
            <person name="Fang Y."/>
            <person name="Liao Q."/>
        </authorList>
    </citation>
    <scope>NUCLEOTIDE SEQUENCE</scope>
    <source>
        <strain evidence="18">H3</strain>
        <tissue evidence="18">Leaf</tissue>
    </source>
</reference>
<dbReference type="Pfam" id="PF14829">
    <property type="entry name" value="GPAT_N"/>
    <property type="match status" value="1"/>
</dbReference>
<dbReference type="OrthoDB" id="524544at2759"/>
<dbReference type="EC" id="2.3.1.15" evidence="14"/>
<evidence type="ECO:0000313" key="19">
    <source>
        <dbReference type="Proteomes" id="UP000886520"/>
    </source>
</evidence>
<dbReference type="Gene3D" id="1.10.1200.50">
    <property type="entry name" value="Glycerol-3-phosphate acyltransferase, alpha helical bundle, N-terminal"/>
    <property type="match status" value="1"/>
</dbReference>
<dbReference type="GO" id="GO:0004366">
    <property type="term" value="F:glycerol-3-phosphate O-acyltransferase activity"/>
    <property type="evidence" value="ECO:0007669"/>
    <property type="project" value="UniProtKB-UniRule"/>
</dbReference>
<comment type="similarity">
    <text evidence="4 14">Belongs to the GPAT/DAPAT family.</text>
</comment>
<feature type="domain" description="Phospholipid/glycerol acyltransferase" evidence="17">
    <location>
        <begin position="130"/>
        <end position="276"/>
    </location>
</feature>
<keyword evidence="5" id="KW-0444">Lipid biosynthesis</keyword>
<proteinExistence type="inferred from homology"/>
<dbReference type="SMART" id="SM00563">
    <property type="entry name" value="PlsC"/>
    <property type="match status" value="1"/>
</dbReference>
<keyword evidence="11" id="KW-0594">Phospholipid biosynthesis</keyword>
<keyword evidence="13 14" id="KW-0012">Acyltransferase</keyword>
<protein>
    <recommendedName>
        <fullName evidence="14">Glycerol-3-phosphate acyltransferase, chloroplastic</fullName>
        <shortName evidence="14">GPAT</shortName>
        <ecNumber evidence="14">2.3.1.15</ecNumber>
    </recommendedName>
</protein>
<evidence type="ECO:0000256" key="12">
    <source>
        <dbReference type="ARBA" id="ARBA00023264"/>
    </source>
</evidence>
<comment type="pathway">
    <text evidence="3">Lipid metabolism.</text>
</comment>
<dbReference type="PIRSF" id="PIRSF000431">
    <property type="entry name" value="Glycerol-3-P_O-acyltransfrase"/>
    <property type="match status" value="1"/>
</dbReference>
<evidence type="ECO:0000256" key="13">
    <source>
        <dbReference type="ARBA" id="ARBA00023315"/>
    </source>
</evidence>
<dbReference type="InterPro" id="IPR023083">
    <property type="entry name" value="G3P_O-acylTrfase_N"/>
</dbReference>
<evidence type="ECO:0000256" key="1">
    <source>
        <dbReference type="ARBA" id="ARBA00004470"/>
    </source>
</evidence>
<keyword evidence="12" id="KW-1208">Phospholipid metabolism</keyword>
<feature type="region of interest" description="Disordered" evidence="16">
    <location>
        <begin position="398"/>
        <end position="419"/>
    </location>
</feature>
<dbReference type="CDD" id="cd07985">
    <property type="entry name" value="LPLAT_GPAT"/>
    <property type="match status" value="1"/>
</dbReference>
<evidence type="ECO:0000256" key="7">
    <source>
        <dbReference type="ARBA" id="ARBA00022640"/>
    </source>
</evidence>
<evidence type="ECO:0000256" key="5">
    <source>
        <dbReference type="ARBA" id="ARBA00022516"/>
    </source>
</evidence>
<dbReference type="InterPro" id="IPR002123">
    <property type="entry name" value="Plipid/glycerol_acylTrfase"/>
</dbReference>
<evidence type="ECO:0000256" key="11">
    <source>
        <dbReference type="ARBA" id="ARBA00023209"/>
    </source>
</evidence>
<sequence length="419" mass="47365">MKHHFPDLSRLKKAELLSGIRKEVEMKRIPSRAGYAMEELYRNYKHAVLEGGASQDKIVQIMATVLDRVLLQFEDPFTFPSYHKAIRDPYDYYIFGQNYIRPLLDFRNSYLGNVSVFDEIEGRLKQGENVVLLTNHQTEADPAVMALLLETTHPYLSQSLTYIAGDRVVSDPFCKPFSMGRNLLCVYSKKHINDEPELVDMKRKTNARALKELAILLRKGGQLIWIAPSGGRDRPDPATGKWKPASFDTSAIENIRRLMEHSKAPGHLYPQALLCYNVMPPPNQVEKEIGEKRLLGFTAVGLSVGPEMLFKDLTLGCDSSEEAAECFAQEAWQLVNKQYSVLSWAVENREGSAASTDLVALSQPCEESVQRRAFSVQSCDSRMEKSVLRSALTLWRRPANEDINDNEEDDDGEQGAEDD</sequence>
<comment type="pathway">
    <text evidence="2 14">Phospholipid metabolism; CDP-diacylglycerol biosynthesis; CDP-diacylglycerol from sn-glycerol 3-phosphate: step 1/3.</text>
</comment>
<evidence type="ECO:0000256" key="15">
    <source>
        <dbReference type="PIRSR" id="PIRSR000431-2"/>
    </source>
</evidence>
<name>A0A9D4VBF1_ADICA</name>
<dbReference type="GO" id="GO:0006655">
    <property type="term" value="P:phosphatidylglycerol biosynthetic process"/>
    <property type="evidence" value="ECO:0007669"/>
    <property type="project" value="TreeGrafter"/>
</dbReference>